<evidence type="ECO:0000313" key="3">
    <source>
        <dbReference type="Proteomes" id="UP001175271"/>
    </source>
</evidence>
<proteinExistence type="predicted"/>
<evidence type="ECO:0000313" key="2">
    <source>
        <dbReference type="EMBL" id="KAK0423837.1"/>
    </source>
</evidence>
<gene>
    <name evidence="2" type="ORF">QR680_008358</name>
</gene>
<organism evidence="2 3">
    <name type="scientific">Steinernema hermaphroditum</name>
    <dbReference type="NCBI Taxonomy" id="289476"/>
    <lineage>
        <taxon>Eukaryota</taxon>
        <taxon>Metazoa</taxon>
        <taxon>Ecdysozoa</taxon>
        <taxon>Nematoda</taxon>
        <taxon>Chromadorea</taxon>
        <taxon>Rhabditida</taxon>
        <taxon>Tylenchina</taxon>
        <taxon>Panagrolaimomorpha</taxon>
        <taxon>Strongyloidoidea</taxon>
        <taxon>Steinernematidae</taxon>
        <taxon>Steinernema</taxon>
    </lineage>
</organism>
<protein>
    <submittedName>
        <fullName evidence="2">Uncharacterized protein</fullName>
    </submittedName>
</protein>
<keyword evidence="3" id="KW-1185">Reference proteome</keyword>
<keyword evidence="1" id="KW-1133">Transmembrane helix</keyword>
<dbReference type="AlphaFoldDB" id="A0AA39IIL3"/>
<accession>A0AA39IIL3</accession>
<feature type="transmembrane region" description="Helical" evidence="1">
    <location>
        <begin position="20"/>
        <end position="43"/>
    </location>
</feature>
<evidence type="ECO:0000256" key="1">
    <source>
        <dbReference type="SAM" id="Phobius"/>
    </source>
</evidence>
<comment type="caution">
    <text evidence="2">The sequence shown here is derived from an EMBL/GenBank/DDBJ whole genome shotgun (WGS) entry which is preliminary data.</text>
</comment>
<reference evidence="2" key="1">
    <citation type="submission" date="2023-06" db="EMBL/GenBank/DDBJ databases">
        <title>Genomic analysis of the entomopathogenic nematode Steinernema hermaphroditum.</title>
        <authorList>
            <person name="Schwarz E.M."/>
            <person name="Heppert J.K."/>
            <person name="Baniya A."/>
            <person name="Schwartz H.T."/>
            <person name="Tan C.-H."/>
            <person name="Antoshechkin I."/>
            <person name="Sternberg P.W."/>
            <person name="Goodrich-Blair H."/>
            <person name="Dillman A.R."/>
        </authorList>
    </citation>
    <scope>NUCLEOTIDE SEQUENCE</scope>
    <source>
        <strain evidence="2">PS9179</strain>
        <tissue evidence="2">Whole animal</tissue>
    </source>
</reference>
<dbReference type="Proteomes" id="UP001175271">
    <property type="component" value="Unassembled WGS sequence"/>
</dbReference>
<name>A0AA39IIL3_9BILA</name>
<dbReference type="EMBL" id="JAUCMV010000001">
    <property type="protein sequence ID" value="KAK0423837.1"/>
    <property type="molecule type" value="Genomic_DNA"/>
</dbReference>
<sequence>MPLTTVSSREAPNWSSSSLISWNGCYFLNRYAVPFMFVTVAMWRKVTALRQLWSPRSIGARIIPNHPSFYGRRYGNIKRWLAR</sequence>
<keyword evidence="1" id="KW-0812">Transmembrane</keyword>
<keyword evidence="1" id="KW-0472">Membrane</keyword>